<evidence type="ECO:0000313" key="5">
    <source>
        <dbReference type="Proteomes" id="UP000054248"/>
    </source>
</evidence>
<dbReference type="InterPro" id="IPR035971">
    <property type="entry name" value="CBD_sf"/>
</dbReference>
<dbReference type="HOGENOM" id="CLU_2795821_0_0_1"/>
<dbReference type="GO" id="GO:0005975">
    <property type="term" value="P:carbohydrate metabolic process"/>
    <property type="evidence" value="ECO:0007669"/>
    <property type="project" value="InterPro"/>
</dbReference>
<accession>A0A0C3MB70</accession>
<evidence type="ECO:0000256" key="1">
    <source>
        <dbReference type="ARBA" id="ARBA00022729"/>
    </source>
</evidence>
<keyword evidence="5" id="KW-1185">Reference proteome</keyword>
<keyword evidence="1 2" id="KW-0732">Signal</keyword>
<protein>
    <recommendedName>
        <fullName evidence="3">CBM1 domain-containing protein</fullName>
    </recommendedName>
</protein>
<reference evidence="4 5" key="1">
    <citation type="submission" date="2014-04" db="EMBL/GenBank/DDBJ databases">
        <authorList>
            <consortium name="DOE Joint Genome Institute"/>
            <person name="Kuo A."/>
            <person name="Girlanda M."/>
            <person name="Perotto S."/>
            <person name="Kohler A."/>
            <person name="Nagy L.G."/>
            <person name="Floudas D."/>
            <person name="Copeland A."/>
            <person name="Barry K.W."/>
            <person name="Cichocki N."/>
            <person name="Veneault-Fourrey C."/>
            <person name="LaButti K."/>
            <person name="Lindquist E.A."/>
            <person name="Lipzen A."/>
            <person name="Lundell T."/>
            <person name="Morin E."/>
            <person name="Murat C."/>
            <person name="Sun H."/>
            <person name="Tunlid A."/>
            <person name="Henrissat B."/>
            <person name="Grigoriev I.V."/>
            <person name="Hibbett D.S."/>
            <person name="Martin F."/>
            <person name="Nordberg H.P."/>
            <person name="Cantor M.N."/>
            <person name="Hua S.X."/>
        </authorList>
    </citation>
    <scope>NUCLEOTIDE SEQUENCE [LARGE SCALE GENOMIC DNA]</scope>
    <source>
        <strain evidence="4 5">MUT 4182</strain>
    </source>
</reference>
<dbReference type="GO" id="GO:0030248">
    <property type="term" value="F:cellulose binding"/>
    <property type="evidence" value="ECO:0007669"/>
    <property type="project" value="InterPro"/>
</dbReference>
<dbReference type="PROSITE" id="PS51164">
    <property type="entry name" value="CBM1_2"/>
    <property type="match status" value="1"/>
</dbReference>
<reference evidence="5" key="2">
    <citation type="submission" date="2015-01" db="EMBL/GenBank/DDBJ databases">
        <title>Evolutionary Origins and Diversification of the Mycorrhizal Mutualists.</title>
        <authorList>
            <consortium name="DOE Joint Genome Institute"/>
            <consortium name="Mycorrhizal Genomics Consortium"/>
            <person name="Kohler A."/>
            <person name="Kuo A."/>
            <person name="Nagy L.G."/>
            <person name="Floudas D."/>
            <person name="Copeland A."/>
            <person name="Barry K.W."/>
            <person name="Cichocki N."/>
            <person name="Veneault-Fourrey C."/>
            <person name="LaButti K."/>
            <person name="Lindquist E.A."/>
            <person name="Lipzen A."/>
            <person name="Lundell T."/>
            <person name="Morin E."/>
            <person name="Murat C."/>
            <person name="Riley R."/>
            <person name="Ohm R."/>
            <person name="Sun H."/>
            <person name="Tunlid A."/>
            <person name="Henrissat B."/>
            <person name="Grigoriev I.V."/>
            <person name="Hibbett D.S."/>
            <person name="Martin F."/>
        </authorList>
    </citation>
    <scope>NUCLEOTIDE SEQUENCE [LARGE SCALE GENOMIC DNA]</scope>
    <source>
        <strain evidence="5">MUT 4182</strain>
    </source>
</reference>
<dbReference type="OrthoDB" id="2119228at2759"/>
<sequence>MQLKLSIFFTLAMSAAQFVLAQDSSCSGLYAQCGGIVYTGPTCCYDATRELYCEYIDHNYSVCVPTGP</sequence>
<dbReference type="InterPro" id="IPR000254">
    <property type="entry name" value="CBD"/>
</dbReference>
<organism evidence="4 5">
    <name type="scientific">Tulasnella calospora MUT 4182</name>
    <dbReference type="NCBI Taxonomy" id="1051891"/>
    <lineage>
        <taxon>Eukaryota</taxon>
        <taxon>Fungi</taxon>
        <taxon>Dikarya</taxon>
        <taxon>Basidiomycota</taxon>
        <taxon>Agaricomycotina</taxon>
        <taxon>Agaricomycetes</taxon>
        <taxon>Cantharellales</taxon>
        <taxon>Tulasnellaceae</taxon>
        <taxon>Tulasnella</taxon>
    </lineage>
</organism>
<dbReference type="AlphaFoldDB" id="A0A0C3MB70"/>
<dbReference type="EMBL" id="KN822967">
    <property type="protein sequence ID" value="KIO30977.1"/>
    <property type="molecule type" value="Genomic_DNA"/>
</dbReference>
<evidence type="ECO:0000259" key="3">
    <source>
        <dbReference type="PROSITE" id="PS51164"/>
    </source>
</evidence>
<evidence type="ECO:0000313" key="4">
    <source>
        <dbReference type="EMBL" id="KIO30977.1"/>
    </source>
</evidence>
<feature type="domain" description="CBM1" evidence="3">
    <location>
        <begin position="25"/>
        <end position="64"/>
    </location>
</feature>
<proteinExistence type="predicted"/>
<dbReference type="SUPFAM" id="SSF57180">
    <property type="entry name" value="Cellulose-binding domain"/>
    <property type="match status" value="1"/>
</dbReference>
<dbReference type="Proteomes" id="UP000054248">
    <property type="component" value="Unassembled WGS sequence"/>
</dbReference>
<evidence type="ECO:0000256" key="2">
    <source>
        <dbReference type="SAM" id="SignalP"/>
    </source>
</evidence>
<dbReference type="Pfam" id="PF00734">
    <property type="entry name" value="CBM_1"/>
    <property type="match status" value="1"/>
</dbReference>
<name>A0A0C3MB70_9AGAM</name>
<dbReference type="SMART" id="SM00236">
    <property type="entry name" value="fCBD"/>
    <property type="match status" value="1"/>
</dbReference>
<gene>
    <name evidence="4" type="ORF">M407DRAFT_242034</name>
</gene>
<dbReference type="GO" id="GO:0005576">
    <property type="term" value="C:extracellular region"/>
    <property type="evidence" value="ECO:0007669"/>
    <property type="project" value="InterPro"/>
</dbReference>
<feature type="signal peptide" evidence="2">
    <location>
        <begin position="1"/>
        <end position="21"/>
    </location>
</feature>
<feature type="chain" id="PRO_5002166800" description="CBM1 domain-containing protein" evidence="2">
    <location>
        <begin position="22"/>
        <end position="68"/>
    </location>
</feature>